<dbReference type="AlphaFoldDB" id="A0A2A4JK11"/>
<sequence>MQAAAQGGLPVNSTFIPPANLLANSLALPEFDYPGFKDSSVPLPDVLQPPAAPAALTDATGQLSDLPSKLANLAPDTPNPADVAKTVAGSIPQPDPAKAVSGVTSAVSGFTGK</sequence>
<feature type="compositionally biased region" description="Polar residues" evidence="1">
    <location>
        <begin position="102"/>
        <end position="113"/>
    </location>
</feature>
<feature type="region of interest" description="Disordered" evidence="1">
    <location>
        <begin position="94"/>
        <end position="113"/>
    </location>
</feature>
<dbReference type="EMBL" id="NWSH01001163">
    <property type="protein sequence ID" value="PCG72301.1"/>
    <property type="molecule type" value="Genomic_DNA"/>
</dbReference>
<gene>
    <name evidence="2" type="ORF">B5V51_943</name>
</gene>
<name>A0A2A4JK11_HELVI</name>
<reference evidence="2" key="1">
    <citation type="submission" date="2017-09" db="EMBL/GenBank/DDBJ databases">
        <title>Contemporary evolution of a Lepidopteran species, Heliothis virescens, in response to modern agricultural practices.</title>
        <authorList>
            <person name="Fritz M.L."/>
            <person name="Deyonke A.M."/>
            <person name="Papanicolaou A."/>
            <person name="Micinski S."/>
            <person name="Westbrook J."/>
            <person name="Gould F."/>
        </authorList>
    </citation>
    <scope>NUCLEOTIDE SEQUENCE [LARGE SCALE GENOMIC DNA]</scope>
    <source>
        <strain evidence="2">HvINT-</strain>
        <tissue evidence="2">Whole body</tissue>
    </source>
</reference>
<comment type="caution">
    <text evidence="2">The sequence shown here is derived from an EMBL/GenBank/DDBJ whole genome shotgun (WGS) entry which is preliminary data.</text>
</comment>
<evidence type="ECO:0000313" key="2">
    <source>
        <dbReference type="EMBL" id="PCG72301.1"/>
    </source>
</evidence>
<evidence type="ECO:0000256" key="1">
    <source>
        <dbReference type="SAM" id="MobiDB-lite"/>
    </source>
</evidence>
<protein>
    <submittedName>
        <fullName evidence="2">Uncharacterized protein</fullName>
    </submittedName>
</protein>
<accession>A0A2A4JK11</accession>
<organism evidence="2">
    <name type="scientific">Heliothis virescens</name>
    <name type="common">Tobacco budworm moth</name>
    <dbReference type="NCBI Taxonomy" id="7102"/>
    <lineage>
        <taxon>Eukaryota</taxon>
        <taxon>Metazoa</taxon>
        <taxon>Ecdysozoa</taxon>
        <taxon>Arthropoda</taxon>
        <taxon>Hexapoda</taxon>
        <taxon>Insecta</taxon>
        <taxon>Pterygota</taxon>
        <taxon>Neoptera</taxon>
        <taxon>Endopterygota</taxon>
        <taxon>Lepidoptera</taxon>
        <taxon>Glossata</taxon>
        <taxon>Ditrysia</taxon>
        <taxon>Noctuoidea</taxon>
        <taxon>Noctuidae</taxon>
        <taxon>Heliothinae</taxon>
        <taxon>Heliothis</taxon>
    </lineage>
</organism>
<proteinExistence type="predicted"/>